<comment type="caution">
    <text evidence="8">The sequence shown here is derived from an EMBL/GenBank/DDBJ whole genome shotgun (WGS) entry which is preliminary data.</text>
</comment>
<dbReference type="InterPro" id="IPR051476">
    <property type="entry name" value="Bac_ResReg_Asp_Phosphatase"/>
</dbReference>
<sequence length="858" mass="96467">MAVRSFSFRQTARRVFNTYSTYQQPAPGPLKPISSEPISGQSDVAMSQDPYIAPIAGLLLQALRMRDEVKQCKEEWEVVMQKLASVASVVVDVGESCQTHNLKEEDLPTGLRTILRSLRNDLQGIEDALKESSSIGGMRKFLLRADILRKIKQYDGKLSNVLQTFQAKLVLDSRFAQIVQDRKNNITNTGATQMATSVPLAPLAPQIFFGRDAELVQIIDMIFTNAGSHPARIAILGPGGYGKTTLANALGKTFGNLQGAPDALWSQINATLNAKESILCLDNFESPWDQPDDTKYPIEELLSRITGLRRVTVLITMRGVERPAQTEWTQPFLEPLGTLNLDAAKEVWRRITGNYDTFSEKLITAVDYVPLAVNLLAHLSQSTPPMLLWEEWNAKQTKVIKRGQMHRLSNLEYSIQLSIDSERMKLNPLAKDLLGVLSMLPDGIHMRQLGKFKGILVDVDVISCLQVLQQCSLIRLTGERYQPHPIIRQFCRNHGFASSTHKALVEDFYISLAAVDPYVAPSEAYAELVLEANNTKAIIFDLLKSNYENHQKLIYATAIQFAQKNQANVQFDMETAKSKLYEAERLYLSSEGGNAGQHAYTLLTWAETSYQKALELHSSANNVPAQGDGHYALGELYLRQNKMSEAEASFHRALEFHNKINNLLGQGNDYQGLGDMYLRLDRLDEAETSYKRALELHIACNHISKQGNALRGLGDIYLHLRNYNEAEASFQRAFELHKAINDIICQGSDCQGLGDTCLQLQRFDEAEHFFHQALELYGAAKNVFGQGNAYNKLGKLHLAKSELEEAKRMFEEAKRIHKEVQSKGWEMEDQWYMDQVLSRMEQLAIGPHSPVDEADDKI</sequence>
<dbReference type="EMBL" id="WTXG01000033">
    <property type="protein sequence ID" value="KAI0297835.1"/>
    <property type="molecule type" value="Genomic_DNA"/>
</dbReference>
<keyword evidence="3" id="KW-0677">Repeat</keyword>
<dbReference type="Gene3D" id="3.40.50.300">
    <property type="entry name" value="P-loop containing nucleotide triphosphate hydrolases"/>
    <property type="match status" value="1"/>
</dbReference>
<evidence type="ECO:0000313" key="8">
    <source>
        <dbReference type="EMBL" id="KAI0297835.1"/>
    </source>
</evidence>
<keyword evidence="4 6" id="KW-0802">TPR repeat</keyword>
<reference evidence="8" key="1">
    <citation type="journal article" date="2022" name="New Phytol.">
        <title>Evolutionary transition to the ectomycorrhizal habit in the genomes of a hyperdiverse lineage of mushroom-forming fungi.</title>
        <authorList>
            <person name="Looney B."/>
            <person name="Miyauchi S."/>
            <person name="Morin E."/>
            <person name="Drula E."/>
            <person name="Courty P.E."/>
            <person name="Kohler A."/>
            <person name="Kuo A."/>
            <person name="LaButti K."/>
            <person name="Pangilinan J."/>
            <person name="Lipzen A."/>
            <person name="Riley R."/>
            <person name="Andreopoulos W."/>
            <person name="He G."/>
            <person name="Johnson J."/>
            <person name="Nolan M."/>
            <person name="Tritt A."/>
            <person name="Barry K.W."/>
            <person name="Grigoriev I.V."/>
            <person name="Nagy L.G."/>
            <person name="Hibbett D."/>
            <person name="Henrissat B."/>
            <person name="Matheny P.B."/>
            <person name="Labbe J."/>
            <person name="Martin F.M."/>
        </authorList>
    </citation>
    <scope>NUCLEOTIDE SEQUENCE</scope>
    <source>
        <strain evidence="8">BPL690</strain>
    </source>
</reference>
<evidence type="ECO:0000256" key="1">
    <source>
        <dbReference type="ARBA" id="ARBA00004496"/>
    </source>
</evidence>
<dbReference type="AlphaFoldDB" id="A0AAD4QM29"/>
<dbReference type="GO" id="GO:0005737">
    <property type="term" value="C:cytoplasm"/>
    <property type="evidence" value="ECO:0007669"/>
    <property type="project" value="UniProtKB-SubCell"/>
</dbReference>
<dbReference type="PANTHER" id="PTHR46630:SF1">
    <property type="entry name" value="TETRATRICOPEPTIDE REPEAT PROTEIN 29"/>
    <property type="match status" value="1"/>
</dbReference>
<dbReference type="Gene3D" id="1.20.930.20">
    <property type="entry name" value="Adaptor protein Cbl, N-terminal domain"/>
    <property type="match status" value="1"/>
</dbReference>
<proteinExistence type="predicted"/>
<evidence type="ECO:0000313" key="9">
    <source>
        <dbReference type="Proteomes" id="UP001203297"/>
    </source>
</evidence>
<dbReference type="PROSITE" id="PS50005">
    <property type="entry name" value="TPR"/>
    <property type="match status" value="4"/>
</dbReference>
<dbReference type="Pfam" id="PF13432">
    <property type="entry name" value="TPR_16"/>
    <property type="match status" value="1"/>
</dbReference>
<evidence type="ECO:0000256" key="4">
    <source>
        <dbReference type="ARBA" id="ARBA00022803"/>
    </source>
</evidence>
<keyword evidence="7" id="KW-0175">Coiled coil</keyword>
<protein>
    <recommendedName>
        <fullName evidence="5">Tetratricopeptide repeat protein 29</fullName>
    </recommendedName>
</protein>
<feature type="repeat" description="TPR" evidence="6">
    <location>
        <begin position="667"/>
        <end position="700"/>
    </location>
</feature>
<feature type="repeat" description="TPR" evidence="6">
    <location>
        <begin position="707"/>
        <end position="740"/>
    </location>
</feature>
<dbReference type="InterPro" id="IPR011990">
    <property type="entry name" value="TPR-like_helical_dom_sf"/>
</dbReference>
<dbReference type="Pfam" id="PF13424">
    <property type="entry name" value="TPR_12"/>
    <property type="match status" value="2"/>
</dbReference>
<keyword evidence="2" id="KW-0963">Cytoplasm</keyword>
<dbReference type="SMART" id="SM00028">
    <property type="entry name" value="TPR"/>
    <property type="match status" value="5"/>
</dbReference>
<dbReference type="SUPFAM" id="SSF52540">
    <property type="entry name" value="P-loop containing nucleoside triphosphate hydrolases"/>
    <property type="match status" value="1"/>
</dbReference>
<dbReference type="SUPFAM" id="SSF48452">
    <property type="entry name" value="TPR-like"/>
    <property type="match status" value="1"/>
</dbReference>
<dbReference type="PANTHER" id="PTHR46630">
    <property type="entry name" value="TETRATRICOPEPTIDE REPEAT PROTEIN 29"/>
    <property type="match status" value="1"/>
</dbReference>
<dbReference type="InterPro" id="IPR027417">
    <property type="entry name" value="P-loop_NTPase"/>
</dbReference>
<feature type="coiled-coil region" evidence="7">
    <location>
        <begin position="796"/>
        <end position="823"/>
    </location>
</feature>
<organism evidence="8 9">
    <name type="scientific">Multifurca ochricompacta</name>
    <dbReference type="NCBI Taxonomy" id="376703"/>
    <lineage>
        <taxon>Eukaryota</taxon>
        <taxon>Fungi</taxon>
        <taxon>Dikarya</taxon>
        <taxon>Basidiomycota</taxon>
        <taxon>Agaricomycotina</taxon>
        <taxon>Agaricomycetes</taxon>
        <taxon>Russulales</taxon>
        <taxon>Russulaceae</taxon>
        <taxon>Multifurca</taxon>
    </lineage>
</organism>
<evidence type="ECO:0000256" key="6">
    <source>
        <dbReference type="PROSITE-ProRule" id="PRU00339"/>
    </source>
</evidence>
<evidence type="ECO:0000256" key="5">
    <source>
        <dbReference type="ARBA" id="ARBA00040665"/>
    </source>
</evidence>
<dbReference type="InterPro" id="IPR059179">
    <property type="entry name" value="MLKL-like_MCAfunc"/>
</dbReference>
<evidence type="ECO:0000256" key="7">
    <source>
        <dbReference type="SAM" id="Coils"/>
    </source>
</evidence>
<dbReference type="Proteomes" id="UP001203297">
    <property type="component" value="Unassembled WGS sequence"/>
</dbReference>
<dbReference type="Gene3D" id="1.25.40.10">
    <property type="entry name" value="Tetratricopeptide repeat domain"/>
    <property type="match status" value="2"/>
</dbReference>
<dbReference type="InterPro" id="IPR036537">
    <property type="entry name" value="Adaptor_Cbl_N_dom_sf"/>
</dbReference>
<feature type="repeat" description="TPR" evidence="6">
    <location>
        <begin position="627"/>
        <end position="660"/>
    </location>
</feature>
<name>A0AAD4QM29_9AGAM</name>
<evidence type="ECO:0000256" key="3">
    <source>
        <dbReference type="ARBA" id="ARBA00022737"/>
    </source>
</evidence>
<feature type="repeat" description="TPR" evidence="6">
    <location>
        <begin position="787"/>
        <end position="820"/>
    </location>
</feature>
<dbReference type="CDD" id="cd21037">
    <property type="entry name" value="MLKL_NTD"/>
    <property type="match status" value="1"/>
</dbReference>
<evidence type="ECO:0000256" key="2">
    <source>
        <dbReference type="ARBA" id="ARBA00022490"/>
    </source>
</evidence>
<dbReference type="InterPro" id="IPR019734">
    <property type="entry name" value="TPR_rpt"/>
</dbReference>
<dbReference type="GO" id="GO:0007166">
    <property type="term" value="P:cell surface receptor signaling pathway"/>
    <property type="evidence" value="ECO:0007669"/>
    <property type="project" value="InterPro"/>
</dbReference>
<gene>
    <name evidence="8" type="ORF">B0F90DRAFT_1736888</name>
</gene>
<comment type="subcellular location">
    <subcellularLocation>
        <location evidence="1">Cytoplasm</location>
    </subcellularLocation>
</comment>
<accession>A0AAD4QM29</accession>
<keyword evidence="9" id="KW-1185">Reference proteome</keyword>